<gene>
    <name evidence="1" type="ordered locus">BCQ_3084</name>
</gene>
<organism evidence="1 2">
    <name type="scientific">Bacillus cereus (strain Q1)</name>
    <dbReference type="NCBI Taxonomy" id="361100"/>
    <lineage>
        <taxon>Bacteria</taxon>
        <taxon>Bacillati</taxon>
        <taxon>Bacillota</taxon>
        <taxon>Bacilli</taxon>
        <taxon>Bacillales</taxon>
        <taxon>Bacillaceae</taxon>
        <taxon>Bacillus</taxon>
        <taxon>Bacillus cereus group</taxon>
    </lineage>
</organism>
<name>B9IRM7_BACCQ</name>
<accession>B9IRM7</accession>
<dbReference type="Proteomes" id="UP000000441">
    <property type="component" value="Chromosome"/>
</dbReference>
<proteinExistence type="predicted"/>
<reference evidence="1 2" key="1">
    <citation type="journal article" date="2009" name="J. Bacteriol.">
        <title>Complete genome sequence of the extremophilic Bacillus cereus strain Q1 with industrial applications.</title>
        <authorList>
            <person name="Xiong Z."/>
            <person name="Jiang Y."/>
            <person name="Qi D."/>
            <person name="Lu H."/>
            <person name="Yang F."/>
            <person name="Yang J."/>
            <person name="Chen L."/>
            <person name="Sun L."/>
            <person name="Xu X."/>
            <person name="Xue Y."/>
            <person name="Zhu Y."/>
            <person name="Jin Q."/>
        </authorList>
    </citation>
    <scope>NUCLEOTIDE SEQUENCE [LARGE SCALE GENOMIC DNA]</scope>
    <source>
        <strain evidence="1 2">Q1</strain>
    </source>
</reference>
<evidence type="ECO:0000313" key="2">
    <source>
        <dbReference type="Proteomes" id="UP000000441"/>
    </source>
</evidence>
<dbReference type="EMBL" id="CP000227">
    <property type="protein sequence ID" value="ACM13512.1"/>
    <property type="molecule type" value="Genomic_DNA"/>
</dbReference>
<protein>
    <submittedName>
        <fullName evidence="1">Uncharacterized protein</fullName>
    </submittedName>
</protein>
<dbReference type="AlphaFoldDB" id="B9IRM7"/>
<dbReference type="KEGG" id="bcq:BCQ_3084"/>
<evidence type="ECO:0000313" key="1">
    <source>
        <dbReference type="EMBL" id="ACM13512.1"/>
    </source>
</evidence>
<sequence length="32" mass="3951">MKILTFLHSCDNIDVTFYIEMSFIWKDNLQKR</sequence>
<dbReference type="HOGENOM" id="CLU_3387989_0_0_9"/>